<dbReference type="InterPro" id="IPR002355">
    <property type="entry name" value="Cu_oxidase_Cu_BS"/>
</dbReference>
<dbReference type="Pfam" id="PF07732">
    <property type="entry name" value="Cu-oxidase_3"/>
    <property type="match status" value="1"/>
</dbReference>
<dbReference type="Pfam" id="PF07731">
    <property type="entry name" value="Cu-oxidase_2"/>
    <property type="match status" value="1"/>
</dbReference>
<keyword evidence="10" id="KW-0186">Copper</keyword>
<dbReference type="PANTHER" id="PTHR11709:SF511">
    <property type="entry name" value="LACCASE"/>
    <property type="match status" value="1"/>
</dbReference>
<keyword evidence="8" id="KW-0677">Repeat</keyword>
<evidence type="ECO:0000256" key="13">
    <source>
        <dbReference type="ARBA" id="ARBA00023185"/>
    </source>
</evidence>
<dbReference type="OrthoDB" id="2121828at2759"/>
<dbReference type="InterPro" id="IPR045087">
    <property type="entry name" value="Cu-oxidase_fam"/>
</dbReference>
<evidence type="ECO:0000256" key="14">
    <source>
        <dbReference type="SAM" id="SignalP"/>
    </source>
</evidence>
<protein>
    <recommendedName>
        <fullName evidence="5">laccase</fullName>
        <ecNumber evidence="5">1.10.3.2</ecNumber>
    </recommendedName>
</protein>
<dbReference type="SUPFAM" id="SSF49503">
    <property type="entry name" value="Cupredoxins"/>
    <property type="match status" value="3"/>
</dbReference>
<keyword evidence="6" id="KW-0964">Secreted</keyword>
<reference evidence="18 19" key="1">
    <citation type="submission" date="2019-02" db="EMBL/GenBank/DDBJ databases">
        <title>Genome sequencing of the rare red list fungi Phellinidium pouzarii.</title>
        <authorList>
            <person name="Buettner E."/>
            <person name="Kellner H."/>
        </authorList>
    </citation>
    <scope>NUCLEOTIDE SEQUENCE [LARGE SCALE GENOMIC DNA]</scope>
    <source>
        <strain evidence="18 19">DSM 108285</strain>
    </source>
</reference>
<dbReference type="GO" id="GO:0052716">
    <property type="term" value="F:hydroquinone:oxygen oxidoreductase activity"/>
    <property type="evidence" value="ECO:0007669"/>
    <property type="project" value="UniProtKB-EC"/>
</dbReference>
<keyword evidence="13" id="KW-0439">Lignin degradation</keyword>
<keyword evidence="9" id="KW-0560">Oxidoreductase</keyword>
<comment type="subcellular location">
    <subcellularLocation>
        <location evidence="3">Secreted</location>
    </subcellularLocation>
</comment>
<evidence type="ECO:0000256" key="8">
    <source>
        <dbReference type="ARBA" id="ARBA00022737"/>
    </source>
</evidence>
<keyword evidence="12" id="KW-0325">Glycoprotein</keyword>
<proteinExistence type="inferred from homology"/>
<name>A0A4S4L4R9_9AGAM</name>
<dbReference type="InterPro" id="IPR008972">
    <property type="entry name" value="Cupredoxin"/>
</dbReference>
<dbReference type="AlphaFoldDB" id="A0A4S4L4R9"/>
<dbReference type="GO" id="GO:0005576">
    <property type="term" value="C:extracellular region"/>
    <property type="evidence" value="ECO:0007669"/>
    <property type="project" value="UniProtKB-SubCell"/>
</dbReference>
<comment type="caution">
    <text evidence="18">The sequence shown here is derived from an EMBL/GenBank/DDBJ whole genome shotgun (WGS) entry which is preliminary data.</text>
</comment>
<dbReference type="FunFam" id="2.60.40.420:FF:000112">
    <property type="entry name" value="Laccase B"/>
    <property type="match status" value="1"/>
</dbReference>
<evidence type="ECO:0000256" key="1">
    <source>
        <dbReference type="ARBA" id="ARBA00000349"/>
    </source>
</evidence>
<feature type="domain" description="Plastocyanin-like" evidence="15">
    <location>
        <begin position="166"/>
        <end position="313"/>
    </location>
</feature>
<evidence type="ECO:0000313" key="19">
    <source>
        <dbReference type="Proteomes" id="UP000308199"/>
    </source>
</evidence>
<evidence type="ECO:0000259" key="16">
    <source>
        <dbReference type="Pfam" id="PF07731"/>
    </source>
</evidence>
<evidence type="ECO:0000256" key="6">
    <source>
        <dbReference type="ARBA" id="ARBA00022525"/>
    </source>
</evidence>
<dbReference type="Gene3D" id="2.60.40.420">
    <property type="entry name" value="Cupredoxins - blue copper proteins"/>
    <property type="match status" value="3"/>
</dbReference>
<keyword evidence="14" id="KW-0732">Signal</keyword>
<dbReference type="PROSITE" id="PS00079">
    <property type="entry name" value="MULTICOPPER_OXIDASE1"/>
    <property type="match status" value="2"/>
</dbReference>
<dbReference type="InterPro" id="IPR033138">
    <property type="entry name" value="Cu_oxidase_CS"/>
</dbReference>
<comment type="cofactor">
    <cofactor evidence="2">
        <name>Cu cation</name>
        <dbReference type="ChEBI" id="CHEBI:23378"/>
    </cofactor>
</comment>
<evidence type="ECO:0000256" key="2">
    <source>
        <dbReference type="ARBA" id="ARBA00001935"/>
    </source>
</evidence>
<dbReference type="CDD" id="cd13856">
    <property type="entry name" value="CuRO_1_Tv-LCC_like"/>
    <property type="match status" value="1"/>
</dbReference>
<keyword evidence="11" id="KW-1015">Disulfide bond</keyword>
<evidence type="ECO:0000256" key="5">
    <source>
        <dbReference type="ARBA" id="ARBA00012297"/>
    </source>
</evidence>
<dbReference type="InterPro" id="IPR011706">
    <property type="entry name" value="Cu-oxidase_C"/>
</dbReference>
<evidence type="ECO:0000313" key="18">
    <source>
        <dbReference type="EMBL" id="THH05871.1"/>
    </source>
</evidence>
<dbReference type="Pfam" id="PF00394">
    <property type="entry name" value="Cu-oxidase"/>
    <property type="match status" value="1"/>
</dbReference>
<organism evidence="18 19">
    <name type="scientific">Phellinidium pouzarii</name>
    <dbReference type="NCBI Taxonomy" id="167371"/>
    <lineage>
        <taxon>Eukaryota</taxon>
        <taxon>Fungi</taxon>
        <taxon>Dikarya</taxon>
        <taxon>Basidiomycota</taxon>
        <taxon>Agaricomycotina</taxon>
        <taxon>Agaricomycetes</taxon>
        <taxon>Hymenochaetales</taxon>
        <taxon>Hymenochaetaceae</taxon>
        <taxon>Phellinidium</taxon>
    </lineage>
</organism>
<dbReference type="EMBL" id="SGPK01000231">
    <property type="protein sequence ID" value="THH05871.1"/>
    <property type="molecule type" value="Genomic_DNA"/>
</dbReference>
<dbReference type="InterPro" id="IPR011707">
    <property type="entry name" value="Cu-oxidase-like_N"/>
</dbReference>
<evidence type="ECO:0000256" key="10">
    <source>
        <dbReference type="ARBA" id="ARBA00023008"/>
    </source>
</evidence>
<gene>
    <name evidence="18" type="ORF">EW145_g4477</name>
</gene>
<dbReference type="CDD" id="cd13903">
    <property type="entry name" value="CuRO_3_Tv-LCC_like"/>
    <property type="match status" value="1"/>
</dbReference>
<dbReference type="GO" id="GO:0005507">
    <property type="term" value="F:copper ion binding"/>
    <property type="evidence" value="ECO:0007669"/>
    <property type="project" value="InterPro"/>
</dbReference>
<dbReference type="Proteomes" id="UP000308199">
    <property type="component" value="Unassembled WGS sequence"/>
</dbReference>
<evidence type="ECO:0000256" key="12">
    <source>
        <dbReference type="ARBA" id="ARBA00023180"/>
    </source>
</evidence>
<feature type="domain" description="Plastocyanin-like" evidence="16">
    <location>
        <begin position="376"/>
        <end position="494"/>
    </location>
</feature>
<evidence type="ECO:0000256" key="11">
    <source>
        <dbReference type="ARBA" id="ARBA00023157"/>
    </source>
</evidence>
<sequence length="530" mass="57517">MHVFSLLSPLVALSLSQRTLAASVPATVRKDLNIVNAQLSPDGHNRSTVVVDGQFPGPLISGNIGDHFQINVIDQLTDKTMRRATSIHWHGLFQAGTNEMDGPAWVNQCPIIPDQSFLYDFSVPGQSGTYWYHSHLSTQYCDGLRGPLVLYDPNDPLKHMYDVDDESTIITLADWYHSVAPSLFPNLGNVDPIPNTTTINGLGRNSDGPSDAPLAVVGVNQGLRYRFRIVSTSCFPTYTVSIDGHNMTIIEADGVETVPLTVDSLAIFPAQRYSVVVAADKPVDNYWIRVNPGVGVANFSGGINSAILRYSGAKDVEPTTNQTVNGVALNEANLAPLINPGVPGEHFKGGVDYALNLNVALNATSGRHLINNVTFIPPNVPVLLQILSGTTNPVDLLPKGSVYPLPKNSSIEVSLPGGFPHPFHLHGHNFDVVRVAGSEVYNYDNPVRRDVVSIGGPGDNVTFRFVTNNAGPWFLHCHIDWHLEAGLAIVFAEDIPDIKSANPVNAAWDALCPNYANNDPDKQFEDIIFL</sequence>
<feature type="chain" id="PRO_5020520559" description="laccase" evidence="14">
    <location>
        <begin position="22"/>
        <end position="530"/>
    </location>
</feature>
<feature type="signal peptide" evidence="14">
    <location>
        <begin position="1"/>
        <end position="21"/>
    </location>
</feature>
<evidence type="ECO:0000256" key="3">
    <source>
        <dbReference type="ARBA" id="ARBA00004613"/>
    </source>
</evidence>
<evidence type="ECO:0000259" key="15">
    <source>
        <dbReference type="Pfam" id="PF00394"/>
    </source>
</evidence>
<comment type="catalytic activity">
    <reaction evidence="1">
        <text>4 hydroquinone + O2 = 4 benzosemiquinone + 2 H2O</text>
        <dbReference type="Rhea" id="RHEA:11276"/>
        <dbReference type="ChEBI" id="CHEBI:15377"/>
        <dbReference type="ChEBI" id="CHEBI:15379"/>
        <dbReference type="ChEBI" id="CHEBI:17594"/>
        <dbReference type="ChEBI" id="CHEBI:17977"/>
        <dbReference type="EC" id="1.10.3.2"/>
    </reaction>
</comment>
<dbReference type="FunFam" id="2.60.40.420:FF:000045">
    <property type="entry name" value="Laccase 2"/>
    <property type="match status" value="1"/>
</dbReference>
<accession>A0A4S4L4R9</accession>
<dbReference type="GO" id="GO:0046274">
    <property type="term" value="P:lignin catabolic process"/>
    <property type="evidence" value="ECO:0007669"/>
    <property type="project" value="UniProtKB-KW"/>
</dbReference>
<feature type="domain" description="Plastocyanin-like" evidence="17">
    <location>
        <begin position="36"/>
        <end position="154"/>
    </location>
</feature>
<evidence type="ECO:0000256" key="4">
    <source>
        <dbReference type="ARBA" id="ARBA00010609"/>
    </source>
</evidence>
<dbReference type="EC" id="1.10.3.2" evidence="5"/>
<comment type="similarity">
    <text evidence="4">Belongs to the multicopper oxidase family.</text>
</comment>
<evidence type="ECO:0000256" key="9">
    <source>
        <dbReference type="ARBA" id="ARBA00023002"/>
    </source>
</evidence>
<evidence type="ECO:0000256" key="7">
    <source>
        <dbReference type="ARBA" id="ARBA00022723"/>
    </source>
</evidence>
<keyword evidence="7" id="KW-0479">Metal-binding</keyword>
<keyword evidence="19" id="KW-1185">Reference proteome</keyword>
<evidence type="ECO:0000259" key="17">
    <source>
        <dbReference type="Pfam" id="PF07732"/>
    </source>
</evidence>
<dbReference type="PANTHER" id="PTHR11709">
    <property type="entry name" value="MULTI-COPPER OXIDASE"/>
    <property type="match status" value="1"/>
</dbReference>
<dbReference type="PROSITE" id="PS00080">
    <property type="entry name" value="MULTICOPPER_OXIDASE2"/>
    <property type="match status" value="1"/>
</dbReference>
<dbReference type="InterPro" id="IPR001117">
    <property type="entry name" value="Cu-oxidase_2nd"/>
</dbReference>